<reference evidence="1" key="1">
    <citation type="submission" date="2014-12" db="EMBL/GenBank/DDBJ databases">
        <authorList>
            <person name="Hall J."/>
        </authorList>
    </citation>
    <scope>NUCLEOTIDE SEQUENCE [LARGE SCALE GENOMIC DNA]</scope>
    <source>
        <strain evidence="1">SBW25</strain>
        <plasmid evidence="1">pQBR57</plasmid>
    </source>
</reference>
<organism evidence="1">
    <name type="scientific">Pseudomonas fluorescens (strain SBW25)</name>
    <dbReference type="NCBI Taxonomy" id="216595"/>
    <lineage>
        <taxon>Bacteria</taxon>
        <taxon>Pseudomonadati</taxon>
        <taxon>Pseudomonadota</taxon>
        <taxon>Gammaproteobacteria</taxon>
        <taxon>Pseudomonadales</taxon>
        <taxon>Pseudomonadaceae</taxon>
        <taxon>Pseudomonas</taxon>
    </lineage>
</organism>
<evidence type="ECO:0000313" key="1">
    <source>
        <dbReference type="EMBL" id="CEK41983.1"/>
    </source>
</evidence>
<keyword evidence="1" id="KW-0614">Plasmid</keyword>
<protein>
    <submittedName>
        <fullName evidence="1">Uncharacterized protein</fullName>
    </submittedName>
</protein>
<sequence length="121" mass="12996">MGLNPSFSGIAFDRWSKLDDFKKGLPALLSASQANPEKFVITDLARQLAGIRVGEFPVCADEEISADQYIQLSEITKKLDGHSNATSQINKLLDTPAGITDCQFRILDGATVSTAATTLGH</sequence>
<reference evidence="1" key="2">
    <citation type="submission" date="2015-06" db="EMBL/GenBank/DDBJ databases">
        <title>Environmentally co-occuring mercury resistance plasmids are genetically and phenotypically diverse and confer variable context-dependent fitness effects.</title>
        <authorList>
            <person name="Hall J.P.J."/>
            <person name="Harrison E."/>
            <person name="Lilley A.K."/>
            <person name="Paterson S."/>
            <person name="Spiers A.J."/>
            <person name="Brockhurst M.A."/>
        </authorList>
    </citation>
    <scope>NUCLEOTIDE SEQUENCE [LARGE SCALE GENOMIC DNA]</scope>
    <source>
        <strain evidence="1">SBW25</strain>
        <plasmid evidence="1">pQBR57</plasmid>
    </source>
</reference>
<geneLocation type="plasmid" evidence="1">
    <name>pQBR57</name>
</geneLocation>
<dbReference type="EMBL" id="LN713926">
    <property type="protein sequence ID" value="CEK41983.1"/>
    <property type="molecule type" value="Genomic_DNA"/>
</dbReference>
<dbReference type="AlphaFoldDB" id="A0A0G4E4Q6"/>
<proteinExistence type="predicted"/>
<name>A0A0G4E4Q6_PSEFS</name>
<gene>
    <name evidence="1" type="ORF">PQBR57_0030</name>
</gene>
<accession>A0A0G4E4Q6</accession>